<dbReference type="GO" id="GO:0032543">
    <property type="term" value="P:mitochondrial translation"/>
    <property type="evidence" value="ECO:0007669"/>
    <property type="project" value="InterPro"/>
</dbReference>
<protein>
    <recommendedName>
        <fullName evidence="1">Small ribosomal subunit protein mS37</fullName>
    </recommendedName>
</protein>
<keyword evidence="1" id="KW-0496">Mitochondrion</keyword>
<organism evidence="2 3">
    <name type="scientific">Coniella lustricola</name>
    <dbReference type="NCBI Taxonomy" id="2025994"/>
    <lineage>
        <taxon>Eukaryota</taxon>
        <taxon>Fungi</taxon>
        <taxon>Dikarya</taxon>
        <taxon>Ascomycota</taxon>
        <taxon>Pezizomycotina</taxon>
        <taxon>Sordariomycetes</taxon>
        <taxon>Sordariomycetidae</taxon>
        <taxon>Diaporthales</taxon>
        <taxon>Schizoparmaceae</taxon>
        <taxon>Coniella</taxon>
    </lineage>
</organism>
<gene>
    <name evidence="2" type="ORF">BD289DRAFT_379553</name>
</gene>
<dbReference type="PANTHER" id="PTHR28066">
    <property type="entry name" value="37S RIBOSOMAL PROTEIN MRP10, MITOCHONDRIAL"/>
    <property type="match status" value="1"/>
</dbReference>
<comment type="similarity">
    <text evidence="1">Belongs to the mitochondrion-specific ribosomal protein mS37 family.</text>
</comment>
<dbReference type="GO" id="GO:0003735">
    <property type="term" value="F:structural constituent of ribosome"/>
    <property type="evidence" value="ECO:0007669"/>
    <property type="project" value="InterPro"/>
</dbReference>
<dbReference type="PIRSF" id="PIRSF037706">
    <property type="entry name" value="MRP10"/>
    <property type="match status" value="1"/>
</dbReference>
<dbReference type="EMBL" id="KZ678794">
    <property type="protein sequence ID" value="PSR75153.1"/>
    <property type="molecule type" value="Genomic_DNA"/>
</dbReference>
<keyword evidence="3" id="KW-1185">Reference proteome</keyword>
<comment type="subunit">
    <text evidence="1">Component of the mitochondrial small ribosomal subunit.</text>
</comment>
<dbReference type="FunCoup" id="A0A2T2ZSH4">
    <property type="interactions" value="73"/>
</dbReference>
<keyword evidence="1 2" id="KW-0689">Ribosomal protein</keyword>
<dbReference type="GO" id="GO:0005763">
    <property type="term" value="C:mitochondrial small ribosomal subunit"/>
    <property type="evidence" value="ECO:0007669"/>
    <property type="project" value="TreeGrafter"/>
</dbReference>
<name>A0A2T2ZSH4_9PEZI</name>
<keyword evidence="1" id="KW-0687">Ribonucleoprotein</keyword>
<comment type="subcellular location">
    <subcellularLocation>
        <location evidence="1">Mitochondrion</location>
    </subcellularLocation>
</comment>
<dbReference type="InterPro" id="IPR017264">
    <property type="entry name" value="Ribosomal_mS37_fun"/>
</dbReference>
<dbReference type="PANTHER" id="PTHR28066:SF1">
    <property type="entry name" value="SMALL RIBOSOMAL SUBUNIT PROTEIN MS37"/>
    <property type="match status" value="1"/>
</dbReference>
<evidence type="ECO:0000313" key="3">
    <source>
        <dbReference type="Proteomes" id="UP000241462"/>
    </source>
</evidence>
<sequence length="91" mass="10258">MAKKPMRLPPLRVIRVRNPNKQESNTCIAAMSSVLACWASTGYSSSTCSGVEQVLRDCMDGPKPEPKKKNNINYHLSRFQKYLEGNNSKKK</sequence>
<proteinExistence type="inferred from homology"/>
<reference evidence="2 3" key="1">
    <citation type="journal article" date="2018" name="Mycol. Prog.">
        <title>Coniella lustricola, a new species from submerged detritus.</title>
        <authorList>
            <person name="Raudabaugh D.B."/>
            <person name="Iturriaga T."/>
            <person name="Carver A."/>
            <person name="Mondo S."/>
            <person name="Pangilinan J."/>
            <person name="Lipzen A."/>
            <person name="He G."/>
            <person name="Amirebrahimi M."/>
            <person name="Grigoriev I.V."/>
            <person name="Miller A.N."/>
        </authorList>
    </citation>
    <scope>NUCLEOTIDE SEQUENCE [LARGE SCALE GENOMIC DNA]</scope>
    <source>
        <strain evidence="2 3">B22-T-1</strain>
    </source>
</reference>
<dbReference type="AlphaFoldDB" id="A0A2T2ZSH4"/>
<evidence type="ECO:0000313" key="2">
    <source>
        <dbReference type="EMBL" id="PSR75153.1"/>
    </source>
</evidence>
<dbReference type="STRING" id="2025994.A0A2T2ZSH4"/>
<accession>A0A2T2ZSH4</accession>
<dbReference type="Proteomes" id="UP000241462">
    <property type="component" value="Unassembled WGS sequence"/>
</dbReference>
<dbReference type="InParanoid" id="A0A2T2ZSH4"/>
<evidence type="ECO:0000256" key="1">
    <source>
        <dbReference type="PIRNR" id="PIRNR037706"/>
    </source>
</evidence>
<dbReference type="OrthoDB" id="2210at2759"/>
<comment type="function">
    <text evidence="1">Component of the mitochondrial ribosome (mitoribosome), a dedicated translation machinery responsible for the synthesis of mitochondrial genome-encoded proteins, including at least some of the essential transmembrane subunits of the mitochondrial respiratory chain. The mitoribosomes are attached to the mitochondrial inner membrane and translation products are cotranslationally integrated into the membrane.</text>
</comment>